<dbReference type="PROSITE" id="PS00658">
    <property type="entry name" value="FORK_HEAD_2"/>
    <property type="match status" value="1"/>
</dbReference>
<dbReference type="FunFam" id="1.10.10.10:FF:000016">
    <property type="entry name" value="Forkhead box protein I1"/>
    <property type="match status" value="1"/>
</dbReference>
<dbReference type="InterPro" id="IPR030456">
    <property type="entry name" value="TF_fork_head_CS_2"/>
</dbReference>
<comment type="subcellular location">
    <subcellularLocation>
        <location evidence="1 6">Nucleus</location>
    </subcellularLocation>
</comment>
<evidence type="ECO:0000256" key="3">
    <source>
        <dbReference type="ARBA" id="ARBA00023125"/>
    </source>
</evidence>
<organism evidence="9">
    <name type="scientific">Oikopleura dioica</name>
    <name type="common">Tunicate</name>
    <dbReference type="NCBI Taxonomy" id="34765"/>
    <lineage>
        <taxon>Eukaryota</taxon>
        <taxon>Metazoa</taxon>
        <taxon>Chordata</taxon>
        <taxon>Tunicata</taxon>
        <taxon>Appendicularia</taxon>
        <taxon>Copelata</taxon>
        <taxon>Oikopleuridae</taxon>
        <taxon>Oikopleura</taxon>
    </lineage>
</organism>
<dbReference type="InterPro" id="IPR036390">
    <property type="entry name" value="WH_DNA-bd_sf"/>
</dbReference>
<reference evidence="9" key="1">
    <citation type="journal article" date="2010" name="Science">
        <title>Plasticity of animal genome architecture unmasked by rapid evolution of a pelagic tunicate.</title>
        <authorList>
            <person name="Denoeud F."/>
            <person name="Henriet S."/>
            <person name="Mungpakdee S."/>
            <person name="Aury J.M."/>
            <person name="Da Silva C."/>
            <person name="Brinkmann H."/>
            <person name="Mikhaleva J."/>
            <person name="Olsen L.C."/>
            <person name="Jubin C."/>
            <person name="Canestro C."/>
            <person name="Bouquet J.M."/>
            <person name="Danks G."/>
            <person name="Poulain J."/>
            <person name="Campsteijn C."/>
            <person name="Adamski M."/>
            <person name="Cross I."/>
            <person name="Yadetie F."/>
            <person name="Muffato M."/>
            <person name="Louis A."/>
            <person name="Butcher S."/>
            <person name="Tsagkogeorga G."/>
            <person name="Konrad A."/>
            <person name="Singh S."/>
            <person name="Jensen M.F."/>
            <person name="Cong E.H."/>
            <person name="Eikeseth-Otteraa H."/>
            <person name="Noel B."/>
            <person name="Anthouard V."/>
            <person name="Porcel B.M."/>
            <person name="Kachouri-Lafond R."/>
            <person name="Nishino A."/>
            <person name="Ugolini M."/>
            <person name="Chourrout P."/>
            <person name="Nishida H."/>
            <person name="Aasland R."/>
            <person name="Huzurbazar S."/>
            <person name="Westhof E."/>
            <person name="Delsuc F."/>
            <person name="Lehrach H."/>
            <person name="Reinhardt R."/>
            <person name="Weissenbach J."/>
            <person name="Roy S.W."/>
            <person name="Artiguenave F."/>
            <person name="Postlethwait J.H."/>
            <person name="Manak J.R."/>
            <person name="Thompson E.M."/>
            <person name="Jaillon O."/>
            <person name="Du Pasquier L."/>
            <person name="Boudinot P."/>
            <person name="Liberles D.A."/>
            <person name="Volff J.N."/>
            <person name="Philippe H."/>
            <person name="Lenhard B."/>
            <person name="Roest Crollius H."/>
            <person name="Wincker P."/>
            <person name="Chourrout D."/>
        </authorList>
    </citation>
    <scope>NUCLEOTIDE SEQUENCE [LARGE SCALE GENOMIC DNA]</scope>
</reference>
<evidence type="ECO:0000259" key="8">
    <source>
        <dbReference type="PROSITE" id="PS50039"/>
    </source>
</evidence>
<dbReference type="SMART" id="SM00339">
    <property type="entry name" value="FH"/>
    <property type="match status" value="1"/>
</dbReference>
<keyword evidence="5 6" id="KW-0539">Nucleus</keyword>
<evidence type="ECO:0000256" key="5">
    <source>
        <dbReference type="ARBA" id="ARBA00023242"/>
    </source>
</evidence>
<feature type="compositionally biased region" description="Basic and acidic residues" evidence="7">
    <location>
        <begin position="300"/>
        <end position="310"/>
    </location>
</feature>
<dbReference type="PRINTS" id="PR00053">
    <property type="entry name" value="FORKHEAD"/>
</dbReference>
<keyword evidence="3 6" id="KW-0238">DNA-binding</keyword>
<feature type="region of interest" description="Disordered" evidence="7">
    <location>
        <begin position="291"/>
        <end position="388"/>
    </location>
</feature>
<evidence type="ECO:0000256" key="4">
    <source>
        <dbReference type="ARBA" id="ARBA00023163"/>
    </source>
</evidence>
<proteinExistence type="predicted"/>
<evidence type="ECO:0000256" key="7">
    <source>
        <dbReference type="SAM" id="MobiDB-lite"/>
    </source>
</evidence>
<dbReference type="InterPro" id="IPR001766">
    <property type="entry name" value="Fork_head_dom"/>
</dbReference>
<dbReference type="GO" id="GO:0030154">
    <property type="term" value="P:cell differentiation"/>
    <property type="evidence" value="ECO:0007669"/>
    <property type="project" value="TreeGrafter"/>
</dbReference>
<evidence type="ECO:0000313" key="9">
    <source>
        <dbReference type="EMBL" id="CBY35428.1"/>
    </source>
</evidence>
<keyword evidence="2" id="KW-0805">Transcription regulation</keyword>
<evidence type="ECO:0000256" key="1">
    <source>
        <dbReference type="ARBA" id="ARBA00004123"/>
    </source>
</evidence>
<dbReference type="PROSITE" id="PS50039">
    <property type="entry name" value="FORK_HEAD_3"/>
    <property type="match status" value="1"/>
</dbReference>
<feature type="domain" description="Fork-head" evidence="8">
    <location>
        <begin position="204"/>
        <end position="298"/>
    </location>
</feature>
<gene>
    <name evidence="9" type="ORF">GSOID_T00027239001</name>
</gene>
<dbReference type="InterPro" id="IPR050211">
    <property type="entry name" value="FOX_domain-containing"/>
</dbReference>
<dbReference type="Gene3D" id="1.10.10.10">
    <property type="entry name" value="Winged helix-like DNA-binding domain superfamily/Winged helix DNA-binding domain"/>
    <property type="match status" value="1"/>
</dbReference>
<dbReference type="PANTHER" id="PTHR11829">
    <property type="entry name" value="FORKHEAD BOX PROTEIN"/>
    <property type="match status" value="1"/>
</dbReference>
<dbReference type="SUPFAM" id="SSF46785">
    <property type="entry name" value="Winged helix' DNA-binding domain"/>
    <property type="match status" value="1"/>
</dbReference>
<accession>E4YIW7</accession>
<dbReference type="GO" id="GO:0000981">
    <property type="term" value="F:DNA-binding transcription factor activity, RNA polymerase II-specific"/>
    <property type="evidence" value="ECO:0007669"/>
    <property type="project" value="TreeGrafter"/>
</dbReference>
<dbReference type="AlphaFoldDB" id="E4YIW7"/>
<dbReference type="Proteomes" id="UP000011014">
    <property type="component" value="Unassembled WGS sequence"/>
</dbReference>
<feature type="compositionally biased region" description="Low complexity" evidence="7">
    <location>
        <begin position="332"/>
        <end position="348"/>
    </location>
</feature>
<name>E4YIW7_OIKDI</name>
<dbReference type="GO" id="GO:0000978">
    <property type="term" value="F:RNA polymerase II cis-regulatory region sequence-specific DNA binding"/>
    <property type="evidence" value="ECO:0007669"/>
    <property type="project" value="TreeGrafter"/>
</dbReference>
<protein>
    <recommendedName>
        <fullName evidence="8">Fork-head domain-containing protein</fullName>
    </recommendedName>
</protein>
<dbReference type="GO" id="GO:0005634">
    <property type="term" value="C:nucleus"/>
    <property type="evidence" value="ECO:0007669"/>
    <property type="project" value="UniProtKB-SubCell"/>
</dbReference>
<keyword evidence="4" id="KW-0804">Transcription</keyword>
<dbReference type="Pfam" id="PF00250">
    <property type="entry name" value="Forkhead"/>
    <property type="match status" value="1"/>
</dbReference>
<dbReference type="InterPro" id="IPR036388">
    <property type="entry name" value="WH-like_DNA-bd_sf"/>
</dbReference>
<dbReference type="PANTHER" id="PTHR11829:SF384">
    <property type="entry name" value="FORK-HEAD DOMAIN-CONTAINING PROTEIN"/>
    <property type="match status" value="1"/>
</dbReference>
<evidence type="ECO:0000256" key="2">
    <source>
        <dbReference type="ARBA" id="ARBA00023015"/>
    </source>
</evidence>
<sequence>MVPVSHSTSLPLSESSHLPGPFPRCQTLRRANRGAIARAVKRAARSAIWRRAQQRQSRQSLSLSALLEAITNSSPPPPEYPSSRVYQPNYASMDAQAHDLAPVNLASNPELAYQPAHSRVNYQDTYNYQLWPSMAGAAGAHSAYSVASQSPYGQSPYGQAVSQGQAQLAAQRGILGAPPPSFGPSSDLSWLSLQNQAELFKLVRPPYSYSALIAMSIQNAPDKRLTLAQIYQYVADNFPFYKRSKAGWQNSIRHNLSLNDCFRKVPRDENDPGKGNYWQLDNNCEKMFDNGNFRRRRKRRDADKNADRPADFNLPSIPHMTPVNNDDLQPTSTSSALSSRSNLDSSISPQPAATGHPESPELALKSLPADSPPPIHSATSLDQLPGGSASEACNKVSLNLSPIGASSGVSSDSAPSVLSIPAAPTGPVTAAVAASLTSQASPQIQDYSQYYSAFYSHDPNAYHFSNPHFSVSSLIQKPAQIAGYPK</sequence>
<feature type="DNA-binding region" description="Fork-head" evidence="6">
    <location>
        <begin position="204"/>
        <end position="298"/>
    </location>
</feature>
<feature type="region of interest" description="Disordered" evidence="7">
    <location>
        <begin position="1"/>
        <end position="24"/>
    </location>
</feature>
<feature type="compositionally biased region" description="Low complexity" evidence="7">
    <location>
        <begin position="1"/>
        <end position="19"/>
    </location>
</feature>
<dbReference type="EMBL" id="FN654626">
    <property type="protein sequence ID" value="CBY35428.1"/>
    <property type="molecule type" value="Genomic_DNA"/>
</dbReference>
<dbReference type="GO" id="GO:0009653">
    <property type="term" value="P:anatomical structure morphogenesis"/>
    <property type="evidence" value="ECO:0007669"/>
    <property type="project" value="TreeGrafter"/>
</dbReference>
<feature type="compositionally biased region" description="Polar residues" evidence="7">
    <location>
        <begin position="322"/>
        <end position="331"/>
    </location>
</feature>
<evidence type="ECO:0000256" key="6">
    <source>
        <dbReference type="PROSITE-ProRule" id="PRU00089"/>
    </source>
</evidence>